<protein>
    <submittedName>
        <fullName evidence="1">Uncharacterized protein</fullName>
    </submittedName>
</protein>
<evidence type="ECO:0000313" key="1">
    <source>
        <dbReference type="EMBL" id="MBW6409077.1"/>
    </source>
</evidence>
<sequence length="70" mass="7982">MDRIEIGNSTHVHSWSKFEEPNIKFGFSLKNSKIKLSPINACSQSKIDDKQLIVRLKGNSTHVHSLSKFE</sequence>
<dbReference type="EMBL" id="JAHXPT010000002">
    <property type="protein sequence ID" value="MBW6409077.1"/>
    <property type="molecule type" value="Genomic_DNA"/>
</dbReference>
<dbReference type="Proteomes" id="UP001519921">
    <property type="component" value="Unassembled WGS sequence"/>
</dbReference>
<comment type="caution">
    <text evidence="1">The sequence shown here is derived from an EMBL/GenBank/DDBJ whole genome shotgun (WGS) entry which is preliminary data.</text>
</comment>
<organism evidence="1 2">
    <name type="scientific">Clostridium weizhouense</name>
    <dbReference type="NCBI Taxonomy" id="2859781"/>
    <lineage>
        <taxon>Bacteria</taxon>
        <taxon>Bacillati</taxon>
        <taxon>Bacillota</taxon>
        <taxon>Clostridia</taxon>
        <taxon>Eubacteriales</taxon>
        <taxon>Clostridiaceae</taxon>
        <taxon>Clostridium</taxon>
    </lineage>
</organism>
<name>A0ABS7AKB9_9CLOT</name>
<reference evidence="1 2" key="1">
    <citation type="submission" date="2021-07" db="EMBL/GenBank/DDBJ databases">
        <title>Clostridium weizhouense sp. nov., an anaerobic bacterium isolated from activated sludge of Petroleum wastewater.</title>
        <authorList>
            <person name="Li Q."/>
        </authorList>
    </citation>
    <scope>NUCLEOTIDE SEQUENCE [LARGE SCALE GENOMIC DNA]</scope>
    <source>
        <strain evidence="1 2">YB-6</strain>
    </source>
</reference>
<accession>A0ABS7AKB9</accession>
<dbReference type="RefSeq" id="WP_219778134.1">
    <property type="nucleotide sequence ID" value="NZ_JAHXPT010000002.1"/>
</dbReference>
<gene>
    <name evidence="1" type="ORF">KYD98_03155</name>
</gene>
<keyword evidence="2" id="KW-1185">Reference proteome</keyword>
<proteinExistence type="predicted"/>
<evidence type="ECO:0000313" key="2">
    <source>
        <dbReference type="Proteomes" id="UP001519921"/>
    </source>
</evidence>